<dbReference type="Pfam" id="PF20637">
    <property type="entry name" value="ATG5_HBR"/>
    <property type="match status" value="1"/>
</dbReference>
<dbReference type="GO" id="GO:0007033">
    <property type="term" value="P:vacuole organization"/>
    <property type="evidence" value="ECO:0007669"/>
    <property type="project" value="UniProtKB-ARBA"/>
</dbReference>
<dbReference type="InterPro" id="IPR048940">
    <property type="entry name" value="ATG5_HBR"/>
</dbReference>
<feature type="compositionally biased region" description="Low complexity" evidence="7">
    <location>
        <begin position="123"/>
        <end position="138"/>
    </location>
</feature>
<feature type="region of interest" description="Disordered" evidence="7">
    <location>
        <begin position="156"/>
        <end position="176"/>
    </location>
</feature>
<dbReference type="GO" id="GO:0034045">
    <property type="term" value="C:phagophore assembly site membrane"/>
    <property type="evidence" value="ECO:0007669"/>
    <property type="project" value="UniProtKB-SubCell"/>
</dbReference>
<dbReference type="GO" id="GO:0034727">
    <property type="term" value="P:piecemeal microautophagy of the nucleus"/>
    <property type="evidence" value="ECO:0007669"/>
    <property type="project" value="TreeGrafter"/>
</dbReference>
<dbReference type="Pfam" id="PF20638">
    <property type="entry name" value="ATG5_UblA"/>
    <property type="match status" value="1"/>
</dbReference>
<dbReference type="EMBL" id="KI658623">
    <property type="protein sequence ID" value="ETN81873.1"/>
    <property type="molecule type" value="Genomic_DNA"/>
</dbReference>
<evidence type="ECO:0000259" key="9">
    <source>
        <dbReference type="Pfam" id="PF04106"/>
    </source>
</evidence>
<accession>W2TJA7</accession>
<dbReference type="STRING" id="51031.W2TJA7"/>
<dbReference type="Proteomes" id="UP000053676">
    <property type="component" value="Unassembled WGS sequence"/>
</dbReference>
<evidence type="ECO:0000256" key="4">
    <source>
        <dbReference type="ARBA" id="ARBA00022843"/>
    </source>
</evidence>
<evidence type="ECO:0000256" key="8">
    <source>
        <dbReference type="SAM" id="SignalP"/>
    </source>
</evidence>
<dbReference type="Pfam" id="PF04106">
    <property type="entry name" value="ATG5_UblB"/>
    <property type="match status" value="1"/>
</dbReference>
<dbReference type="AlphaFoldDB" id="W2TJA7"/>
<keyword evidence="4 6" id="KW-0832">Ubl conjugation</keyword>
<dbReference type="GO" id="GO:0005776">
    <property type="term" value="C:autophagosome"/>
    <property type="evidence" value="ECO:0007669"/>
    <property type="project" value="TreeGrafter"/>
</dbReference>
<evidence type="ECO:0000313" key="12">
    <source>
        <dbReference type="EMBL" id="ETN81873.1"/>
    </source>
</evidence>
<evidence type="ECO:0000256" key="3">
    <source>
        <dbReference type="ARBA" id="ARBA00022499"/>
    </source>
</evidence>
<sequence length="513" mass="57988">MTLLFFAVLHLFLFCSICFQSDGKFQRAVAVMRSQCDVDTMLDAMGGNSLPEEPTVKRLKSIDVKAELRRRVEDLLEKLAEERHAVCNGDTRNEDNAPADGNASPERGPGGEKEWFDGEDGPSTSTEAQTSASALASSAEEERLNAIVQSKIRSHIANSAARRHAHRSRKQKELARQIPQTSHNLVRRQIECVSSHPSQADVTTRSQCFVSSNDPLSFDFPYMEDSFAEDSSLSFIREGSTESQQQVVLMAGEFDYEVSRKLWEAAVPVEFQIDQDDESGDVCRPNYAMLPRCGYFPLYLTRILEQVKAREDSVKLDVEKVWLESNGSPLKIYYPIAVVNGNVNDFRTGPRPEGVLPVSKDAMEAIFMQSLKEANYLKRRKEEIVSGMKIDEHKQLWLSLVHDRFHDFWSVNRRLMESSEERPFHDIPIRLYVSGQPFRQILQPPHDTNGEPRTLAQALDSLSHDLIEDGKYQFISHGIVVPLETPLSYLGKNFAYPDNFVHICAICNNSPSA</sequence>
<evidence type="ECO:0000259" key="10">
    <source>
        <dbReference type="Pfam" id="PF20637"/>
    </source>
</evidence>
<feature type="domain" description="Autophagy protein ATG5 UblB" evidence="9">
    <location>
        <begin position="427"/>
        <end position="504"/>
    </location>
</feature>
<dbReference type="Gene3D" id="1.10.246.190">
    <property type="entry name" value="Autophagy protein Apg5, helix rich domain"/>
    <property type="match status" value="1"/>
</dbReference>
<comment type="similarity">
    <text evidence="2 6">Belongs to the ATG5 family.</text>
</comment>
<feature type="chain" id="PRO_5004826656" description="Autophagy protein 5" evidence="8">
    <location>
        <begin position="19"/>
        <end position="513"/>
    </location>
</feature>
<dbReference type="KEGG" id="nai:NECAME_00223"/>
<keyword evidence="8" id="KW-0732">Signal</keyword>
<feature type="compositionally biased region" description="Basic and acidic residues" evidence="7">
    <location>
        <begin position="86"/>
        <end position="95"/>
    </location>
</feature>
<feature type="signal peptide" evidence="8">
    <location>
        <begin position="1"/>
        <end position="18"/>
    </location>
</feature>
<dbReference type="InterPro" id="IPR048318">
    <property type="entry name" value="ATG5_UblB"/>
</dbReference>
<keyword evidence="3 6" id="KW-1017">Isopeptide bond</keyword>
<dbReference type="Gene3D" id="3.10.20.90">
    <property type="entry name" value="Phosphatidylinositol 3-kinase Catalytic Subunit, Chain A, domain 1"/>
    <property type="match status" value="1"/>
</dbReference>
<evidence type="ECO:0000256" key="5">
    <source>
        <dbReference type="ARBA" id="ARBA00023006"/>
    </source>
</evidence>
<dbReference type="PANTHER" id="PTHR13040:SF2">
    <property type="entry name" value="AUTOPHAGY PROTEIN 5"/>
    <property type="match status" value="1"/>
</dbReference>
<evidence type="ECO:0000256" key="7">
    <source>
        <dbReference type="SAM" id="MobiDB-lite"/>
    </source>
</evidence>
<comment type="function">
    <text evidence="6">Involved in autophagic vesicle formation.</text>
</comment>
<dbReference type="GO" id="GO:0006995">
    <property type="term" value="P:cellular response to nitrogen starvation"/>
    <property type="evidence" value="ECO:0007669"/>
    <property type="project" value="TreeGrafter"/>
</dbReference>
<dbReference type="GO" id="GO:0019776">
    <property type="term" value="F:Atg8-family ligase activity"/>
    <property type="evidence" value="ECO:0007669"/>
    <property type="project" value="TreeGrafter"/>
</dbReference>
<dbReference type="GO" id="GO:0000422">
    <property type="term" value="P:autophagy of mitochondrion"/>
    <property type="evidence" value="ECO:0007669"/>
    <property type="project" value="TreeGrafter"/>
</dbReference>
<feature type="domain" description="Autophagy protein ATG5 UblA" evidence="11">
    <location>
        <begin position="262"/>
        <end position="338"/>
    </location>
</feature>
<evidence type="ECO:0000313" key="13">
    <source>
        <dbReference type="Proteomes" id="UP000053676"/>
    </source>
</evidence>
<evidence type="ECO:0000256" key="1">
    <source>
        <dbReference type="ARBA" id="ARBA00004623"/>
    </source>
</evidence>
<protein>
    <recommendedName>
        <fullName evidence="6">Autophagy protein 5</fullName>
    </recommendedName>
</protein>
<name>W2TJA7_NECAM</name>
<evidence type="ECO:0000259" key="11">
    <source>
        <dbReference type="Pfam" id="PF20638"/>
    </source>
</evidence>
<dbReference type="InterPro" id="IPR042527">
    <property type="entry name" value="Atg5_UblA_dom_sf"/>
</dbReference>
<dbReference type="GeneID" id="25340267"/>
<keyword evidence="6" id="KW-0472">Membrane</keyword>
<dbReference type="GO" id="GO:0061908">
    <property type="term" value="C:phagophore"/>
    <property type="evidence" value="ECO:0007669"/>
    <property type="project" value="TreeGrafter"/>
</dbReference>
<gene>
    <name evidence="12" type="ORF">NECAME_00223</name>
</gene>
<organism evidence="12 13">
    <name type="scientific">Necator americanus</name>
    <name type="common">Human hookworm</name>
    <dbReference type="NCBI Taxonomy" id="51031"/>
    <lineage>
        <taxon>Eukaryota</taxon>
        <taxon>Metazoa</taxon>
        <taxon>Ecdysozoa</taxon>
        <taxon>Nematoda</taxon>
        <taxon>Chromadorea</taxon>
        <taxon>Rhabditida</taxon>
        <taxon>Rhabditina</taxon>
        <taxon>Rhabditomorpha</taxon>
        <taxon>Strongyloidea</taxon>
        <taxon>Ancylostomatidae</taxon>
        <taxon>Bunostominae</taxon>
        <taxon>Necator</taxon>
    </lineage>
</organism>
<evidence type="ECO:0000256" key="2">
    <source>
        <dbReference type="ARBA" id="ARBA00006910"/>
    </source>
</evidence>
<feature type="region of interest" description="Disordered" evidence="7">
    <location>
        <begin position="86"/>
        <end position="138"/>
    </location>
</feature>
<feature type="domain" description="Autophagy protein ATG5 alpha-helical bundle region" evidence="10">
    <location>
        <begin position="360"/>
        <end position="417"/>
    </location>
</feature>
<comment type="subunit">
    <text evidence="6">Conjugated with ATG12.</text>
</comment>
<keyword evidence="13" id="KW-1185">Reference proteome</keyword>
<reference evidence="13" key="1">
    <citation type="journal article" date="2014" name="Nat. Genet.">
        <title>Genome of the human hookworm Necator americanus.</title>
        <authorList>
            <person name="Tang Y.T."/>
            <person name="Gao X."/>
            <person name="Rosa B.A."/>
            <person name="Abubucker S."/>
            <person name="Hallsworth-Pepin K."/>
            <person name="Martin J."/>
            <person name="Tyagi R."/>
            <person name="Heizer E."/>
            <person name="Zhang X."/>
            <person name="Bhonagiri-Palsikar V."/>
            <person name="Minx P."/>
            <person name="Warren W.C."/>
            <person name="Wang Q."/>
            <person name="Zhan B."/>
            <person name="Hotez P.J."/>
            <person name="Sternberg P.W."/>
            <person name="Dougall A."/>
            <person name="Gaze S.T."/>
            <person name="Mulvenna J."/>
            <person name="Sotillo J."/>
            <person name="Ranganathan S."/>
            <person name="Rabelo E.M."/>
            <person name="Wilson R.K."/>
            <person name="Felgner P.L."/>
            <person name="Bethony J."/>
            <person name="Hawdon J.M."/>
            <person name="Gasser R.B."/>
            <person name="Loukas A."/>
            <person name="Mitreva M."/>
        </authorList>
    </citation>
    <scope>NUCLEOTIDE SEQUENCE [LARGE SCALE GENOMIC DNA]</scope>
</reference>
<keyword evidence="5 6" id="KW-0072">Autophagy</keyword>
<dbReference type="PANTHER" id="PTHR13040">
    <property type="entry name" value="AUTOPHAGY PROTEIN 5"/>
    <property type="match status" value="1"/>
</dbReference>
<dbReference type="CTD" id="25340267"/>
<dbReference type="OrthoDB" id="272162at2759"/>
<dbReference type="InterPro" id="IPR048939">
    <property type="entry name" value="ATG5_UblA"/>
</dbReference>
<evidence type="ECO:0000256" key="6">
    <source>
        <dbReference type="RuleBase" id="RU361202"/>
    </source>
</evidence>
<dbReference type="Gene3D" id="3.10.20.620">
    <property type="match status" value="1"/>
</dbReference>
<proteinExistence type="inferred from homology"/>
<dbReference type="GO" id="GO:0034274">
    <property type="term" value="C:Atg12-Atg5-Atg16 complex"/>
    <property type="evidence" value="ECO:0007669"/>
    <property type="project" value="TreeGrafter"/>
</dbReference>
<dbReference type="InterPro" id="IPR007239">
    <property type="entry name" value="Atg5"/>
</dbReference>
<feature type="compositionally biased region" description="Basic residues" evidence="7">
    <location>
        <begin position="161"/>
        <end position="170"/>
    </location>
</feature>
<dbReference type="GO" id="GO:0044233">
    <property type="term" value="C:mitochondria-associated endoplasmic reticulum membrane contact site"/>
    <property type="evidence" value="ECO:0007669"/>
    <property type="project" value="TreeGrafter"/>
</dbReference>
<comment type="subcellular location">
    <subcellularLocation>
        <location evidence="1 6">Preautophagosomal structure membrane</location>
        <topology evidence="1 6">Peripheral membrane protein</topology>
    </subcellularLocation>
</comment>
<dbReference type="InterPro" id="IPR042526">
    <property type="entry name" value="Atg5_HR"/>
</dbReference>